<reference evidence="1" key="1">
    <citation type="submission" date="2020-03" db="EMBL/GenBank/DDBJ databases">
        <title>Draft sequencing of Calidifontibacter sp. DB0510.</title>
        <authorList>
            <person name="Kim D.-U."/>
        </authorList>
    </citation>
    <scope>NUCLEOTIDE SEQUENCE</scope>
    <source>
        <strain evidence="1">DB0510</strain>
    </source>
</reference>
<dbReference type="Proteomes" id="UP000744769">
    <property type="component" value="Unassembled WGS sequence"/>
</dbReference>
<dbReference type="RefSeq" id="WP_166197145.1">
    <property type="nucleotide sequence ID" value="NZ_JAAOIV010000008.1"/>
</dbReference>
<comment type="caution">
    <text evidence="1">The sequence shown here is derived from an EMBL/GenBank/DDBJ whole genome shotgun (WGS) entry which is preliminary data.</text>
</comment>
<organism evidence="1 2">
    <name type="scientific">Metallococcus carri</name>
    <dbReference type="NCBI Taxonomy" id="1656884"/>
    <lineage>
        <taxon>Bacteria</taxon>
        <taxon>Bacillati</taxon>
        <taxon>Actinomycetota</taxon>
        <taxon>Actinomycetes</taxon>
        <taxon>Micrococcales</taxon>
        <taxon>Dermacoccaceae</taxon>
        <taxon>Metallococcus</taxon>
    </lineage>
</organism>
<name>A0A967B1B3_9MICO</name>
<protein>
    <submittedName>
        <fullName evidence="1">Uncharacterized protein</fullName>
    </submittedName>
</protein>
<keyword evidence="2" id="KW-1185">Reference proteome</keyword>
<accession>A0A967B1B3</accession>
<dbReference type="EMBL" id="JAAOIV010000008">
    <property type="protein sequence ID" value="NHN56483.1"/>
    <property type="molecule type" value="Genomic_DNA"/>
</dbReference>
<evidence type="ECO:0000313" key="1">
    <source>
        <dbReference type="EMBL" id="NHN56483.1"/>
    </source>
</evidence>
<dbReference type="AlphaFoldDB" id="A0A967B1B3"/>
<proteinExistence type="predicted"/>
<sequence>METIVMTDMRGEIAAACAAAQIQLPTLCATEAPAQGSSVFAAGSLVPASRPRQGGVAVRKPYFSIFATGVVRSASGRPPI</sequence>
<gene>
    <name evidence="1" type="ORF">G9U51_11910</name>
</gene>
<evidence type="ECO:0000313" key="2">
    <source>
        <dbReference type="Proteomes" id="UP000744769"/>
    </source>
</evidence>